<evidence type="ECO:0000259" key="1">
    <source>
        <dbReference type="Pfam" id="PF14243"/>
    </source>
</evidence>
<feature type="domain" description="ATP-grasp" evidence="1">
    <location>
        <begin position="142"/>
        <end position="285"/>
    </location>
</feature>
<dbReference type="Pfam" id="PF14243">
    <property type="entry name" value="R2K_3"/>
    <property type="match status" value="1"/>
</dbReference>
<dbReference type="EMBL" id="JAIBOA010000008">
    <property type="protein sequence ID" value="MBW8483592.1"/>
    <property type="molecule type" value="Genomic_DNA"/>
</dbReference>
<sequence length="289" mass="31293">MTLTVLFCVDPLHPRRVDPHFSREAGAVRDHYGELALIDHEALRAGDAEAAVRAVPRDLGPAWYRGWMLSGAEYTALAGALKRRGVQLLTHPDDYRRAHELPGWHDTFAGLTPNSVWRPLPPGGDPGAPGDLAELVRPLRAGPGIVKDYVKSRKHEWDAACYVPDVKDAAGLRAVLTAMIALQEEHLAGGVVVREFEPFDDGGEARVWWVDGEPALVGPHPDEPGGEPLPELAAVAPAVRALGCRFITTDLARRPDGAWRVVEVGDGQVSELPASADPMDLYAHLPVPD</sequence>
<protein>
    <submittedName>
        <fullName evidence="2">ATP-grasp domain-containing protein</fullName>
    </submittedName>
</protein>
<keyword evidence="3" id="KW-1185">Reference proteome</keyword>
<accession>A0ABS7FT93</accession>
<reference evidence="2 3" key="1">
    <citation type="submission" date="2021-07" db="EMBL/GenBank/DDBJ databases">
        <title>Actinomadura sp. PM05-2 isolated from lichen.</title>
        <authorList>
            <person name="Somphong A."/>
            <person name="Phongsopitanun W."/>
            <person name="Tanasupawat S."/>
            <person name="Peongsungnone V."/>
        </authorList>
    </citation>
    <scope>NUCLEOTIDE SEQUENCE [LARGE SCALE GENOMIC DNA]</scope>
    <source>
        <strain evidence="2 3">PM05-2</strain>
    </source>
</reference>
<dbReference type="InterPro" id="IPR025643">
    <property type="entry name" value="R2K_3"/>
</dbReference>
<organism evidence="2 3">
    <name type="scientific">Actinomadura parmotrematis</name>
    <dbReference type="NCBI Taxonomy" id="2864039"/>
    <lineage>
        <taxon>Bacteria</taxon>
        <taxon>Bacillati</taxon>
        <taxon>Actinomycetota</taxon>
        <taxon>Actinomycetes</taxon>
        <taxon>Streptosporangiales</taxon>
        <taxon>Thermomonosporaceae</taxon>
        <taxon>Actinomadura</taxon>
    </lineage>
</organism>
<dbReference type="Proteomes" id="UP000774570">
    <property type="component" value="Unassembled WGS sequence"/>
</dbReference>
<proteinExistence type="predicted"/>
<evidence type="ECO:0000313" key="2">
    <source>
        <dbReference type="EMBL" id="MBW8483592.1"/>
    </source>
</evidence>
<evidence type="ECO:0000313" key="3">
    <source>
        <dbReference type="Proteomes" id="UP000774570"/>
    </source>
</evidence>
<name>A0ABS7FT93_9ACTN</name>
<gene>
    <name evidence="2" type="ORF">K1Y72_14490</name>
</gene>
<comment type="caution">
    <text evidence="2">The sequence shown here is derived from an EMBL/GenBank/DDBJ whole genome shotgun (WGS) entry which is preliminary data.</text>
</comment>
<dbReference type="RefSeq" id="WP_220166817.1">
    <property type="nucleotide sequence ID" value="NZ_JAIBOA010000008.1"/>
</dbReference>